<feature type="compositionally biased region" description="Polar residues" evidence="15">
    <location>
        <begin position="771"/>
        <end position="783"/>
    </location>
</feature>
<feature type="domain" description="C2H2-type" evidence="16">
    <location>
        <begin position="835"/>
        <end position="857"/>
    </location>
</feature>
<keyword evidence="12" id="KW-0804">Transcription</keyword>
<feature type="compositionally biased region" description="Low complexity" evidence="15">
    <location>
        <begin position="380"/>
        <end position="393"/>
    </location>
</feature>
<organism evidence="17 18">
    <name type="scientific">Strigamia maritima</name>
    <name type="common">European centipede</name>
    <name type="synonym">Geophilus maritimus</name>
    <dbReference type="NCBI Taxonomy" id="126957"/>
    <lineage>
        <taxon>Eukaryota</taxon>
        <taxon>Metazoa</taxon>
        <taxon>Ecdysozoa</taxon>
        <taxon>Arthropoda</taxon>
        <taxon>Myriapoda</taxon>
        <taxon>Chilopoda</taxon>
        <taxon>Pleurostigmophora</taxon>
        <taxon>Geophilomorpha</taxon>
        <taxon>Linotaeniidae</taxon>
        <taxon>Strigamia</taxon>
    </lineage>
</organism>
<keyword evidence="11" id="KW-0805">Transcription regulation</keyword>
<evidence type="ECO:0000256" key="12">
    <source>
        <dbReference type="ARBA" id="ARBA00023163"/>
    </source>
</evidence>
<evidence type="ECO:0000256" key="9">
    <source>
        <dbReference type="ARBA" id="ARBA00022833"/>
    </source>
</evidence>
<dbReference type="InterPro" id="IPR013087">
    <property type="entry name" value="Znf_C2H2_type"/>
</dbReference>
<evidence type="ECO:0000256" key="3">
    <source>
        <dbReference type="ARBA" id="ARBA00022491"/>
    </source>
</evidence>
<evidence type="ECO:0000256" key="1">
    <source>
        <dbReference type="ARBA" id="ARBA00004123"/>
    </source>
</evidence>
<dbReference type="SMART" id="SM00355">
    <property type="entry name" value="ZnF_C2H2"/>
    <property type="match status" value="7"/>
</dbReference>
<feature type="compositionally biased region" description="Polar residues" evidence="15">
    <location>
        <begin position="126"/>
        <end position="137"/>
    </location>
</feature>
<dbReference type="STRING" id="126957.T1IQN4"/>
<feature type="compositionally biased region" description="Low complexity" evidence="15">
    <location>
        <begin position="785"/>
        <end position="798"/>
    </location>
</feature>
<keyword evidence="10" id="KW-0832">Ubl conjugation</keyword>
<dbReference type="OMA" id="VMNGRMS"/>
<dbReference type="SUPFAM" id="SSF57667">
    <property type="entry name" value="beta-beta-alpha zinc fingers"/>
    <property type="match status" value="3"/>
</dbReference>
<dbReference type="GO" id="GO:0003700">
    <property type="term" value="F:DNA-binding transcription factor activity"/>
    <property type="evidence" value="ECO:0007669"/>
    <property type="project" value="TreeGrafter"/>
</dbReference>
<dbReference type="PANTHER" id="PTHR45993:SF6">
    <property type="entry name" value="C2H2-TYPE DOMAIN-CONTAINING PROTEIN"/>
    <property type="match status" value="1"/>
</dbReference>
<dbReference type="InterPro" id="IPR056438">
    <property type="entry name" value="Znf-C2H2_CTCF"/>
</dbReference>
<evidence type="ECO:0000256" key="14">
    <source>
        <dbReference type="PROSITE-ProRule" id="PRU00042"/>
    </source>
</evidence>
<evidence type="ECO:0000256" key="15">
    <source>
        <dbReference type="SAM" id="MobiDB-lite"/>
    </source>
</evidence>
<feature type="compositionally biased region" description="Polar residues" evidence="15">
    <location>
        <begin position="465"/>
        <end position="475"/>
    </location>
</feature>
<dbReference type="FunFam" id="3.30.160.60:FF:000106">
    <property type="entry name" value="B-cell lymphoma/leukemia 11A isoform X2"/>
    <property type="match status" value="1"/>
</dbReference>
<feature type="domain" description="C2H2-type" evidence="16">
    <location>
        <begin position="807"/>
        <end position="834"/>
    </location>
</feature>
<feature type="compositionally biased region" description="Low complexity" evidence="15">
    <location>
        <begin position="112"/>
        <end position="125"/>
    </location>
</feature>
<dbReference type="InterPro" id="IPR036236">
    <property type="entry name" value="Znf_C2H2_sf"/>
</dbReference>
<feature type="domain" description="C2H2-type" evidence="16">
    <location>
        <begin position="413"/>
        <end position="440"/>
    </location>
</feature>
<keyword evidence="3" id="KW-0678">Repressor</keyword>
<feature type="compositionally biased region" description="Basic residues" evidence="15">
    <location>
        <begin position="569"/>
        <end position="580"/>
    </location>
</feature>
<evidence type="ECO:0000313" key="17">
    <source>
        <dbReference type="EnsemblMetazoa" id="SMAR003355-PA"/>
    </source>
</evidence>
<reference evidence="18" key="1">
    <citation type="submission" date="2011-05" db="EMBL/GenBank/DDBJ databases">
        <authorList>
            <person name="Richards S.R."/>
            <person name="Qu J."/>
            <person name="Jiang H."/>
            <person name="Jhangiani S.N."/>
            <person name="Agravi P."/>
            <person name="Goodspeed R."/>
            <person name="Gross S."/>
            <person name="Mandapat C."/>
            <person name="Jackson L."/>
            <person name="Mathew T."/>
            <person name="Pu L."/>
            <person name="Thornton R."/>
            <person name="Saada N."/>
            <person name="Wilczek-Boney K.B."/>
            <person name="Lee S."/>
            <person name="Kovar C."/>
            <person name="Wu Y."/>
            <person name="Scherer S.E."/>
            <person name="Worley K.C."/>
            <person name="Muzny D.M."/>
            <person name="Gibbs R."/>
        </authorList>
    </citation>
    <scope>NUCLEOTIDE SEQUENCE</scope>
    <source>
        <strain evidence="18">Brora</strain>
    </source>
</reference>
<feature type="compositionally biased region" description="Low complexity" evidence="15">
    <location>
        <begin position="476"/>
        <end position="485"/>
    </location>
</feature>
<dbReference type="Pfam" id="PF23611">
    <property type="entry name" value="zf-C2H2_16"/>
    <property type="match status" value="1"/>
</dbReference>
<dbReference type="PROSITE" id="PS50157">
    <property type="entry name" value="ZINC_FINGER_C2H2_2"/>
    <property type="match status" value="6"/>
</dbReference>
<feature type="compositionally biased region" description="Low complexity" evidence="15">
    <location>
        <begin position="553"/>
        <end position="568"/>
    </location>
</feature>
<evidence type="ECO:0000256" key="4">
    <source>
        <dbReference type="ARBA" id="ARBA00022499"/>
    </source>
</evidence>
<keyword evidence="8 14" id="KW-0863">Zinc-finger</keyword>
<feature type="domain" description="C2H2-type" evidence="16">
    <location>
        <begin position="865"/>
        <end position="895"/>
    </location>
</feature>
<keyword evidence="2" id="KW-0488">Methylation</keyword>
<dbReference type="GO" id="GO:0016514">
    <property type="term" value="C:SWI/SNF complex"/>
    <property type="evidence" value="ECO:0007669"/>
    <property type="project" value="UniProtKB-ARBA"/>
</dbReference>
<feature type="compositionally biased region" description="Low complexity" evidence="15">
    <location>
        <begin position="357"/>
        <end position="372"/>
    </location>
</feature>
<dbReference type="PANTHER" id="PTHR45993">
    <property type="entry name" value="B-CELL LYMPHOMA/LEUKEMIA 11"/>
    <property type="match status" value="1"/>
</dbReference>
<keyword evidence="9" id="KW-0862">Zinc</keyword>
<dbReference type="EMBL" id="JH431312">
    <property type="status" value="NOT_ANNOTATED_CDS"/>
    <property type="molecule type" value="Genomic_DNA"/>
</dbReference>
<evidence type="ECO:0000256" key="6">
    <source>
        <dbReference type="ARBA" id="ARBA00022723"/>
    </source>
</evidence>
<feature type="compositionally biased region" description="Basic and acidic residues" evidence="15">
    <location>
        <begin position="640"/>
        <end position="657"/>
    </location>
</feature>
<keyword evidence="13" id="KW-0539">Nucleus</keyword>
<dbReference type="GO" id="GO:0000978">
    <property type="term" value="F:RNA polymerase II cis-regulatory region sequence-specific DNA binding"/>
    <property type="evidence" value="ECO:0007669"/>
    <property type="project" value="TreeGrafter"/>
</dbReference>
<dbReference type="EnsemblMetazoa" id="SMAR003355-RA">
    <property type="protein sequence ID" value="SMAR003355-PA"/>
    <property type="gene ID" value="SMAR003355"/>
</dbReference>
<dbReference type="PROSITE" id="PS00028">
    <property type="entry name" value="ZINC_FINGER_C2H2_1"/>
    <property type="match status" value="5"/>
</dbReference>
<dbReference type="Pfam" id="PF25491">
    <property type="entry name" value="CCHC_BCL-11A"/>
    <property type="match status" value="1"/>
</dbReference>
<comment type="subcellular location">
    <subcellularLocation>
        <location evidence="1">Nucleus</location>
    </subcellularLocation>
</comment>
<dbReference type="Gene3D" id="3.30.160.60">
    <property type="entry name" value="Classic Zinc Finger"/>
    <property type="match status" value="4"/>
</dbReference>
<feature type="region of interest" description="Disordered" evidence="15">
    <location>
        <begin position="457"/>
        <end position="589"/>
    </location>
</feature>
<keyword evidence="5" id="KW-0597">Phosphoprotein</keyword>
<dbReference type="PhylomeDB" id="T1IQN4"/>
<accession>T1IQN4</accession>
<feature type="region of interest" description="Disordered" evidence="15">
    <location>
        <begin position="624"/>
        <end position="657"/>
    </location>
</feature>
<evidence type="ECO:0000256" key="11">
    <source>
        <dbReference type="ARBA" id="ARBA00023015"/>
    </source>
</evidence>
<evidence type="ECO:0000256" key="5">
    <source>
        <dbReference type="ARBA" id="ARBA00022553"/>
    </source>
</evidence>
<dbReference type="FunFam" id="3.30.160.60:FF:000037">
    <property type="entry name" value="B-cell lymphoma/leukemia 11A isoform X1"/>
    <property type="match status" value="1"/>
</dbReference>
<evidence type="ECO:0000256" key="13">
    <source>
        <dbReference type="ARBA" id="ARBA00023242"/>
    </source>
</evidence>
<feature type="compositionally biased region" description="Acidic residues" evidence="15">
    <location>
        <begin position="511"/>
        <end position="549"/>
    </location>
</feature>
<evidence type="ECO:0000259" key="16">
    <source>
        <dbReference type="PROSITE" id="PS50157"/>
    </source>
</evidence>
<keyword evidence="6" id="KW-0479">Metal-binding</keyword>
<name>T1IQN4_STRMM</name>
<dbReference type="FunFam" id="3.30.160.60:FF:001175">
    <property type="entry name" value="Zinc finger, C2H2 type"/>
    <property type="match status" value="1"/>
</dbReference>
<evidence type="ECO:0000256" key="10">
    <source>
        <dbReference type="ARBA" id="ARBA00022843"/>
    </source>
</evidence>
<dbReference type="InterPro" id="IPR057448">
    <property type="entry name" value="BCL-11A_Znf_CCHC"/>
</dbReference>
<dbReference type="Pfam" id="PF00096">
    <property type="entry name" value="zf-C2H2"/>
    <property type="match status" value="4"/>
</dbReference>
<keyword evidence="18" id="KW-1185">Reference proteome</keyword>
<dbReference type="eggNOG" id="KOG1721">
    <property type="taxonomic scope" value="Eukaryota"/>
</dbReference>
<evidence type="ECO:0000256" key="7">
    <source>
        <dbReference type="ARBA" id="ARBA00022737"/>
    </source>
</evidence>
<keyword evidence="4" id="KW-1017">Isopeptide bond</keyword>
<feature type="compositionally biased region" description="Basic and acidic residues" evidence="15">
    <location>
        <begin position="157"/>
        <end position="166"/>
    </location>
</feature>
<evidence type="ECO:0000313" key="18">
    <source>
        <dbReference type="Proteomes" id="UP000014500"/>
    </source>
</evidence>
<dbReference type="Proteomes" id="UP000014500">
    <property type="component" value="Unassembled WGS sequence"/>
</dbReference>
<sequence length="906" mass="99372">MRAEPEVVQDILTCGVCQKDFALSDIVKFIQHKVHNCNKENYFLYDDREYESENESGGSSGGGTTVPIVNSRRPSISAPISGKKEKAPPPPPTPTSVAITPCNSTDRERGDSSSPRPSSVSSSVPNATTPPITNSDHVNSKNHGGKKSCYPTLEDGTSSRRAREGGGADGDTTSCSGSSAGIRRNNHHVPLCRPKQVDSETNTTNTEPNNYVCSTCKHTFNSAWHLLQHVQNIHGMKIYVEGPVMPIVATMPEQPPPPHLPLEPPPHPFSLLRMPLAERQFAPALNTHNPFARPSSHDFRMELINDQFRINHPGLGLPPFDHHPFERPHFERPRSIGLNLEPSLDFYSQRLRQLAGTTSPTTSPSPRKLTPPFSSPQPPSSQSSTPQPSQTPTAKSGGSGGEMPSAVSTPKLKSCEFCGKAFRFQSNLIVHRRSHTGEKPYKCHICNHACTQASKLKRHMKTHANKSPGSTISENTSIDSTSSTPDSKHGNGKYNNAEEEGSDAPASVDTGEMDEEEDPDDEDEEEEELDEEDLDEDDMGEEGGSEMAEDLTTKSASVSASATPTSTSHLHHHHHHHHHPNATGNNNSEKQSLLGEVMEKIGLSNIQQYNEAYKQALEESNAARGIKEERPGSLLSDVSLGERERERERDRDRDRERREHRVIAENGLGLERTMRMRDEFAKGVIGQPPLDLGHGLLGAFDNPFEASNKRIKLELSEHARERESLYAGLWLPAMPTPRDIFVGVGGGGDSDLSRSKPSSNESALKSVGGLSDSNPKPGTSSASAGLLPGMLGNPGNNGKSKEQRRNDTCEYCGKVFKNCSNLTVHRRSHTGEKPYKCELCSYACAQSSKLTRHMKTHGRVGKDVYRCRFCDMPFSVPSTLEKHMRKCVVNQNSKTSETDTDSKEAT</sequence>
<feature type="domain" description="C2H2-type" evidence="16">
    <location>
        <begin position="441"/>
        <end position="468"/>
    </location>
</feature>
<feature type="domain" description="C2H2-type" evidence="16">
    <location>
        <begin position="211"/>
        <end position="234"/>
    </location>
</feature>
<keyword evidence="7" id="KW-0677">Repeat</keyword>
<feature type="region of interest" description="Disordered" evidence="15">
    <location>
        <begin position="742"/>
        <end position="804"/>
    </location>
</feature>
<evidence type="ECO:0000256" key="2">
    <source>
        <dbReference type="ARBA" id="ARBA00022481"/>
    </source>
</evidence>
<feature type="region of interest" description="Disordered" evidence="15">
    <location>
        <begin position="355"/>
        <end position="407"/>
    </location>
</feature>
<dbReference type="AlphaFoldDB" id="T1IQN4"/>
<feature type="region of interest" description="Disordered" evidence="15">
    <location>
        <begin position="51"/>
        <end position="189"/>
    </location>
</feature>
<proteinExistence type="predicted"/>
<dbReference type="GO" id="GO:0006357">
    <property type="term" value="P:regulation of transcription by RNA polymerase II"/>
    <property type="evidence" value="ECO:0007669"/>
    <property type="project" value="TreeGrafter"/>
</dbReference>
<protein>
    <recommendedName>
        <fullName evidence="16">C2H2-type domain-containing protein</fullName>
    </recommendedName>
</protein>
<dbReference type="InterPro" id="IPR051497">
    <property type="entry name" value="Dev/Hematopoietic_TF"/>
</dbReference>
<dbReference type="GO" id="GO:0008270">
    <property type="term" value="F:zinc ion binding"/>
    <property type="evidence" value="ECO:0007669"/>
    <property type="project" value="UniProtKB-KW"/>
</dbReference>
<evidence type="ECO:0000256" key="8">
    <source>
        <dbReference type="ARBA" id="ARBA00022771"/>
    </source>
</evidence>
<dbReference type="HOGENOM" id="CLU_007684_1_0_1"/>
<dbReference type="FunFam" id="3.30.160.60:FF:000046">
    <property type="entry name" value="Putative B-cell lymphoma/leukemia 11A"/>
    <property type="match status" value="1"/>
</dbReference>
<reference evidence="17" key="2">
    <citation type="submission" date="2015-02" db="UniProtKB">
        <authorList>
            <consortium name="EnsemblMetazoa"/>
        </authorList>
    </citation>
    <scope>IDENTIFICATION</scope>
</reference>